<name>H5XT77_9FIRM</name>
<accession>H5XT77</accession>
<gene>
    <name evidence="1" type="ORF">DesyoDRAFT_1012</name>
</gene>
<evidence type="ECO:0000313" key="1">
    <source>
        <dbReference type="EMBL" id="EHQ88184.1"/>
    </source>
</evidence>
<proteinExistence type="predicted"/>
<reference evidence="1 2" key="1">
    <citation type="submission" date="2011-11" db="EMBL/GenBank/DDBJ databases">
        <title>The Noncontiguous Finished genome of Desulfosporosinus youngiae DSM 17734.</title>
        <authorList>
            <consortium name="US DOE Joint Genome Institute (JGI-PGF)"/>
            <person name="Lucas S."/>
            <person name="Han J."/>
            <person name="Lapidus A."/>
            <person name="Cheng J.-F."/>
            <person name="Goodwin L."/>
            <person name="Pitluck S."/>
            <person name="Peters L."/>
            <person name="Ovchinnikova G."/>
            <person name="Lu M."/>
            <person name="Land M.L."/>
            <person name="Hauser L."/>
            <person name="Pester M."/>
            <person name="Spring S."/>
            <person name="Ollivier B."/>
            <person name="Rattei T."/>
            <person name="Klenk H.-P."/>
            <person name="Wagner M."/>
            <person name="Loy A."/>
            <person name="Woyke T.J."/>
        </authorList>
    </citation>
    <scope>NUCLEOTIDE SEQUENCE [LARGE SCALE GENOMIC DNA]</scope>
    <source>
        <strain evidence="1 2">DSM 17734</strain>
    </source>
</reference>
<sequence length="48" mass="5494">MVNSVNEDPVDISINNDGLFVMGLDNQANKYKKTMKIQLSLCESWINY</sequence>
<dbReference type="EMBL" id="CM001441">
    <property type="protein sequence ID" value="EHQ88184.1"/>
    <property type="molecule type" value="Genomic_DNA"/>
</dbReference>
<dbReference type="AlphaFoldDB" id="H5XT77"/>
<dbReference type="Proteomes" id="UP000005104">
    <property type="component" value="Chromosome"/>
</dbReference>
<protein>
    <submittedName>
        <fullName evidence="1">Uncharacterized protein</fullName>
    </submittedName>
</protein>
<evidence type="ECO:0000313" key="2">
    <source>
        <dbReference type="Proteomes" id="UP000005104"/>
    </source>
</evidence>
<dbReference type="HOGENOM" id="CLU_3152129_0_0_9"/>
<keyword evidence="2" id="KW-1185">Reference proteome</keyword>
<organism evidence="1 2">
    <name type="scientific">Desulfosporosinus youngiae DSM 17734</name>
    <dbReference type="NCBI Taxonomy" id="768710"/>
    <lineage>
        <taxon>Bacteria</taxon>
        <taxon>Bacillati</taxon>
        <taxon>Bacillota</taxon>
        <taxon>Clostridia</taxon>
        <taxon>Eubacteriales</taxon>
        <taxon>Desulfitobacteriaceae</taxon>
        <taxon>Desulfosporosinus</taxon>
    </lineage>
</organism>